<reference evidence="2 3" key="1">
    <citation type="submission" date="2024-02" db="EMBL/GenBank/DDBJ databases">
        <authorList>
            <person name="Vignale AGUSTIN F."/>
            <person name="Sosa J E."/>
            <person name="Modenutti C."/>
        </authorList>
    </citation>
    <scope>NUCLEOTIDE SEQUENCE [LARGE SCALE GENOMIC DNA]</scope>
</reference>
<dbReference type="InterPro" id="IPR039640">
    <property type="entry name" value="SCAB"/>
</dbReference>
<dbReference type="Pfam" id="PF16709">
    <property type="entry name" value="SCAB-Ig"/>
    <property type="match status" value="1"/>
</dbReference>
<dbReference type="AlphaFoldDB" id="A0ABC8RFB7"/>
<name>A0ABC8RFB7_9AQUA</name>
<evidence type="ECO:0000313" key="3">
    <source>
        <dbReference type="Proteomes" id="UP001642360"/>
    </source>
</evidence>
<dbReference type="PANTHER" id="PTHR31172">
    <property type="entry name" value="STOMATAL CLOSURE-RELATED ACTIN-BINDING PROTEIN 1"/>
    <property type="match status" value="1"/>
</dbReference>
<proteinExistence type="predicted"/>
<dbReference type="Gene3D" id="2.60.40.2700">
    <property type="match status" value="1"/>
</dbReference>
<evidence type="ECO:0000313" key="2">
    <source>
        <dbReference type="EMBL" id="CAK9143658.1"/>
    </source>
</evidence>
<dbReference type="Proteomes" id="UP001642360">
    <property type="component" value="Unassembled WGS sequence"/>
</dbReference>
<organism evidence="2 3">
    <name type="scientific">Ilex paraguariensis</name>
    <name type="common">yerba mate</name>
    <dbReference type="NCBI Taxonomy" id="185542"/>
    <lineage>
        <taxon>Eukaryota</taxon>
        <taxon>Viridiplantae</taxon>
        <taxon>Streptophyta</taxon>
        <taxon>Embryophyta</taxon>
        <taxon>Tracheophyta</taxon>
        <taxon>Spermatophyta</taxon>
        <taxon>Magnoliopsida</taxon>
        <taxon>eudicotyledons</taxon>
        <taxon>Gunneridae</taxon>
        <taxon>Pentapetalae</taxon>
        <taxon>asterids</taxon>
        <taxon>campanulids</taxon>
        <taxon>Aquifoliales</taxon>
        <taxon>Aquifoliaceae</taxon>
        <taxon>Ilex</taxon>
    </lineage>
</organism>
<gene>
    <name evidence="2" type="ORF">ILEXP_LOCUS11375</name>
</gene>
<comment type="caution">
    <text evidence="2">The sequence shown here is derived from an EMBL/GenBank/DDBJ whole genome shotgun (WGS) entry which is preliminary data.</text>
</comment>
<evidence type="ECO:0000259" key="1">
    <source>
        <dbReference type="Pfam" id="PF16709"/>
    </source>
</evidence>
<protein>
    <recommendedName>
        <fullName evidence="1">Stomatal closure-related actin-binding protein Ig domain-containing protein</fullName>
    </recommendedName>
</protein>
<dbReference type="InterPro" id="IPR032015">
    <property type="entry name" value="SCAB-Ig"/>
</dbReference>
<keyword evidence="3" id="KW-1185">Reference proteome</keyword>
<dbReference type="EMBL" id="CAUOFW020001318">
    <property type="protein sequence ID" value="CAK9143658.1"/>
    <property type="molecule type" value="Genomic_DNA"/>
</dbReference>
<dbReference type="PANTHER" id="PTHR31172:SF3">
    <property type="entry name" value="STOMATAL CLOSURE-RELATED ACTIN-BINDING PROTEIN 1"/>
    <property type="match status" value="1"/>
</dbReference>
<sequence length="85" mass="9129">MSGATKAVYAPEPFDVGRSLQADIISDGQRITLTTTGPIDPVGLQVGIGAAEAVVEVRVSVLKKGRLPLWKCLRALWEARRTLRG</sequence>
<feature type="domain" description="Stomatal closure-related actin-binding protein Ig" evidence="1">
    <location>
        <begin position="1"/>
        <end position="42"/>
    </location>
</feature>
<accession>A0ABC8RFB7</accession>